<proteinExistence type="predicted"/>
<gene>
    <name evidence="1" type="ORF">dnl_58530</name>
</gene>
<accession>A0A975BDI1</accession>
<reference evidence="1" key="1">
    <citation type="journal article" date="2021" name="Microb. Physiol.">
        <title>Proteogenomic Insights into the Physiology of Marine, Sulfate-Reducing, Filamentous Desulfonema limicola and Desulfonema magnum.</title>
        <authorList>
            <person name="Schnaars V."/>
            <person name="Wohlbrand L."/>
            <person name="Scheve S."/>
            <person name="Hinrichs C."/>
            <person name="Reinhardt R."/>
            <person name="Rabus R."/>
        </authorList>
    </citation>
    <scope>NUCLEOTIDE SEQUENCE</scope>
    <source>
        <strain evidence="1">5ac10</strain>
    </source>
</reference>
<evidence type="ECO:0000313" key="1">
    <source>
        <dbReference type="EMBL" id="QTA83446.1"/>
    </source>
</evidence>
<sequence>MKIIWDEAKNNLLKTERGISFEDFVRKIEEGRLLDDIKHPNTDKYPDQKVFIVDMEDDEIILKTAFPSRKMTKKDIGAKK</sequence>
<name>A0A975BDI1_9BACT</name>
<dbReference type="RefSeq" id="WP_207689298.1">
    <property type="nucleotide sequence ID" value="NZ_CP061799.1"/>
</dbReference>
<evidence type="ECO:0008006" key="3">
    <source>
        <dbReference type="Google" id="ProtNLM"/>
    </source>
</evidence>
<dbReference type="KEGG" id="dli:dnl_58530"/>
<keyword evidence="2" id="KW-1185">Reference proteome</keyword>
<dbReference type="EMBL" id="CP061799">
    <property type="protein sequence ID" value="QTA83446.1"/>
    <property type="molecule type" value="Genomic_DNA"/>
</dbReference>
<protein>
    <recommendedName>
        <fullName evidence="3">Toxin</fullName>
    </recommendedName>
</protein>
<evidence type="ECO:0000313" key="2">
    <source>
        <dbReference type="Proteomes" id="UP000663720"/>
    </source>
</evidence>
<dbReference type="Proteomes" id="UP000663720">
    <property type="component" value="Chromosome"/>
</dbReference>
<dbReference type="AlphaFoldDB" id="A0A975BDI1"/>
<organism evidence="1 2">
    <name type="scientific">Desulfonema limicola</name>
    <dbReference type="NCBI Taxonomy" id="45656"/>
    <lineage>
        <taxon>Bacteria</taxon>
        <taxon>Pseudomonadati</taxon>
        <taxon>Thermodesulfobacteriota</taxon>
        <taxon>Desulfobacteria</taxon>
        <taxon>Desulfobacterales</taxon>
        <taxon>Desulfococcaceae</taxon>
        <taxon>Desulfonema</taxon>
    </lineage>
</organism>